<evidence type="ECO:0000313" key="1">
    <source>
        <dbReference type="EMBL" id="PKW18033.1"/>
    </source>
</evidence>
<organism evidence="1 2">
    <name type="scientific">Saccharopolyspora spinosa</name>
    <dbReference type="NCBI Taxonomy" id="60894"/>
    <lineage>
        <taxon>Bacteria</taxon>
        <taxon>Bacillati</taxon>
        <taxon>Actinomycetota</taxon>
        <taxon>Actinomycetes</taxon>
        <taxon>Pseudonocardiales</taxon>
        <taxon>Pseudonocardiaceae</taxon>
        <taxon>Saccharopolyspora</taxon>
    </lineage>
</organism>
<dbReference type="InterPro" id="IPR036736">
    <property type="entry name" value="ACP-like_sf"/>
</dbReference>
<keyword evidence="2" id="KW-1185">Reference proteome</keyword>
<evidence type="ECO:0008006" key="3">
    <source>
        <dbReference type="Google" id="ProtNLM"/>
    </source>
</evidence>
<dbReference type="AlphaFoldDB" id="A0A2N3Y577"/>
<dbReference type="OrthoDB" id="4561868at2"/>
<gene>
    <name evidence="1" type="ORF">A8926_6087</name>
</gene>
<dbReference type="RefSeq" id="WP_010307549.1">
    <property type="nucleotide sequence ID" value="NZ_CP061007.1"/>
</dbReference>
<reference evidence="1" key="1">
    <citation type="submission" date="2017-12" db="EMBL/GenBank/DDBJ databases">
        <title>Sequencing the genomes of 1000 Actinobacteria strains.</title>
        <authorList>
            <person name="Klenk H.-P."/>
        </authorList>
    </citation>
    <scope>NUCLEOTIDE SEQUENCE [LARGE SCALE GENOMIC DNA]</scope>
    <source>
        <strain evidence="1">DSM 44228</strain>
    </source>
</reference>
<proteinExistence type="predicted"/>
<dbReference type="Proteomes" id="UP000233786">
    <property type="component" value="Unassembled WGS sequence"/>
</dbReference>
<accession>A0A2N3Y577</accession>
<name>A0A2N3Y577_SACSN</name>
<dbReference type="SUPFAM" id="SSF47336">
    <property type="entry name" value="ACP-like"/>
    <property type="match status" value="1"/>
</dbReference>
<dbReference type="EMBL" id="PJNB01000001">
    <property type="protein sequence ID" value="PKW18033.1"/>
    <property type="molecule type" value="Genomic_DNA"/>
</dbReference>
<dbReference type="STRING" id="994479.GCA_000194155_03842"/>
<comment type="caution">
    <text evidence="1">The sequence shown here is derived from an EMBL/GenBank/DDBJ whole genome shotgun (WGS) entry which is preliminary data.</text>
</comment>
<evidence type="ECO:0000313" key="2">
    <source>
        <dbReference type="Proteomes" id="UP000233786"/>
    </source>
</evidence>
<protein>
    <recommendedName>
        <fullName evidence="3">Acyl carrier protein</fullName>
    </recommendedName>
</protein>
<sequence>MLIDSSTVEPLVRAAIGNAMRISLQDWPADRPLEEVPDGIFDSLVRLDAVARLEQKLGAGSLDLEKGAGRLGSIASITDWIVSELGARA</sequence>